<dbReference type="EMBL" id="OV725082">
    <property type="protein sequence ID" value="CAH1405831.1"/>
    <property type="molecule type" value="Genomic_DNA"/>
</dbReference>
<protein>
    <recommendedName>
        <fullName evidence="1">JmjC domain-containing protein</fullName>
    </recommendedName>
</protein>
<evidence type="ECO:0000259" key="1">
    <source>
        <dbReference type="PROSITE" id="PS51184"/>
    </source>
</evidence>
<name>A0A9P0HQX4_NEZVI</name>
<dbReference type="PANTHER" id="PTHR12461:SF104">
    <property type="entry name" value="TRNA WYBUTOSINE-SYNTHESIZING PROTEIN 5"/>
    <property type="match status" value="1"/>
</dbReference>
<sequence>MGIKTQPVDIYEYSSKDNFQAYIAVHRKPLIIRNFDIGECLQIWSTDYLIEKLGKMDVKVHISPVGRMNFLHKNFTYKTMPFEEFLSRTSGNNRKKPDKSGLRPILCDNEVLYLRAIGFDRRGRNVANFKHDFPQVANDLNYPDMFDENKFFSSVLRIASPGVQIWTHYDVMDNILIQVSGTKRVVLFNPNDAPYMYLNGDKSEVMNIDNPDATLYPDFYRAVQHLCELQPGDILYIPAFWFHNVLCNTFSIGVNVFWKHLDNEMYDKHDVYGNKDIIPAAKALDHIGKARNLLKTVPKECRFFYLHRCIADLKKAIDETLNVETVQVSMLSEEIAKNSSMLAETAISLINYEEAVQTSSSCKETPKAKDCEEETVPRSDFNLEKSVTLNGTENNANTSNSYQETFGIVNNKNGTSDNLNFYLEKKNAVDCKEPIASTSKNHDNIYLKGDEENIQE</sequence>
<dbReference type="GO" id="GO:0031591">
    <property type="term" value="P:wybutosine biosynthetic process"/>
    <property type="evidence" value="ECO:0007669"/>
    <property type="project" value="TreeGrafter"/>
</dbReference>
<feature type="domain" description="JmjC" evidence="1">
    <location>
        <begin position="131"/>
        <end position="275"/>
    </location>
</feature>
<dbReference type="Proteomes" id="UP001152798">
    <property type="component" value="Chromosome 6"/>
</dbReference>
<dbReference type="SUPFAM" id="SSF51197">
    <property type="entry name" value="Clavaminate synthase-like"/>
    <property type="match status" value="1"/>
</dbReference>
<dbReference type="SMART" id="SM00558">
    <property type="entry name" value="JmjC"/>
    <property type="match status" value="1"/>
</dbReference>
<dbReference type="AlphaFoldDB" id="A0A9P0HQX4"/>
<dbReference type="PROSITE" id="PS51184">
    <property type="entry name" value="JMJC"/>
    <property type="match status" value="1"/>
</dbReference>
<dbReference type="Gene3D" id="6.10.140.1470">
    <property type="match status" value="1"/>
</dbReference>
<evidence type="ECO:0000313" key="2">
    <source>
        <dbReference type="EMBL" id="CAH1405831.1"/>
    </source>
</evidence>
<proteinExistence type="predicted"/>
<accession>A0A9P0HQX4</accession>
<organism evidence="2 3">
    <name type="scientific">Nezara viridula</name>
    <name type="common">Southern green stink bug</name>
    <name type="synonym">Cimex viridulus</name>
    <dbReference type="NCBI Taxonomy" id="85310"/>
    <lineage>
        <taxon>Eukaryota</taxon>
        <taxon>Metazoa</taxon>
        <taxon>Ecdysozoa</taxon>
        <taxon>Arthropoda</taxon>
        <taxon>Hexapoda</taxon>
        <taxon>Insecta</taxon>
        <taxon>Pterygota</taxon>
        <taxon>Neoptera</taxon>
        <taxon>Paraneoptera</taxon>
        <taxon>Hemiptera</taxon>
        <taxon>Heteroptera</taxon>
        <taxon>Panheteroptera</taxon>
        <taxon>Pentatomomorpha</taxon>
        <taxon>Pentatomoidea</taxon>
        <taxon>Pentatomidae</taxon>
        <taxon>Pentatominae</taxon>
        <taxon>Nezara</taxon>
    </lineage>
</organism>
<dbReference type="InterPro" id="IPR003347">
    <property type="entry name" value="JmjC_dom"/>
</dbReference>
<keyword evidence="3" id="KW-1185">Reference proteome</keyword>
<dbReference type="InterPro" id="IPR041667">
    <property type="entry name" value="Cupin_8"/>
</dbReference>
<dbReference type="Pfam" id="PF13621">
    <property type="entry name" value="Cupin_8"/>
    <property type="match status" value="1"/>
</dbReference>
<evidence type="ECO:0000313" key="3">
    <source>
        <dbReference type="Proteomes" id="UP001152798"/>
    </source>
</evidence>
<dbReference type="PANTHER" id="PTHR12461">
    <property type="entry name" value="HYPOXIA-INDUCIBLE FACTOR 1 ALPHA INHIBITOR-RELATED"/>
    <property type="match status" value="1"/>
</dbReference>
<dbReference type="OrthoDB" id="47172at2759"/>
<reference evidence="2" key="1">
    <citation type="submission" date="2022-01" db="EMBL/GenBank/DDBJ databases">
        <authorList>
            <person name="King R."/>
        </authorList>
    </citation>
    <scope>NUCLEOTIDE SEQUENCE</scope>
</reference>
<dbReference type="GO" id="GO:0000049">
    <property type="term" value="F:tRNA binding"/>
    <property type="evidence" value="ECO:0007669"/>
    <property type="project" value="TreeGrafter"/>
</dbReference>
<dbReference type="Gene3D" id="2.60.120.650">
    <property type="entry name" value="Cupin"/>
    <property type="match status" value="1"/>
</dbReference>
<gene>
    <name evidence="2" type="ORF">NEZAVI_LOCUS13917</name>
</gene>